<keyword evidence="2" id="KW-0808">Transferase</keyword>
<dbReference type="EMBL" id="CP109831">
    <property type="protein sequence ID" value="UYU17601.1"/>
    <property type="molecule type" value="Genomic_DNA"/>
</dbReference>
<dbReference type="InterPro" id="IPR029063">
    <property type="entry name" value="SAM-dependent_MTases_sf"/>
</dbReference>
<protein>
    <submittedName>
        <fullName evidence="2">Glycosyltransferase</fullName>
        <ecNumber evidence="2">2.4.-.-</ecNumber>
    </submittedName>
</protein>
<dbReference type="GeneID" id="76730774"/>
<dbReference type="CDD" id="cd04184">
    <property type="entry name" value="GT2_RfbC_Mx_like"/>
    <property type="match status" value="1"/>
</dbReference>
<accession>A0AAX3E8M0</accession>
<dbReference type="InterPro" id="IPR029044">
    <property type="entry name" value="Nucleotide-diphossugar_trans"/>
</dbReference>
<dbReference type="PANTHER" id="PTHR43179">
    <property type="entry name" value="RHAMNOSYLTRANSFERASE WBBL"/>
    <property type="match status" value="1"/>
</dbReference>
<feature type="domain" description="Glycosyltransferase 2-like" evidence="1">
    <location>
        <begin position="726"/>
        <end position="902"/>
    </location>
</feature>
<dbReference type="CDD" id="cd02440">
    <property type="entry name" value="AdoMet_MTases"/>
    <property type="match status" value="1"/>
</dbReference>
<dbReference type="RefSeq" id="WP_011843047.1">
    <property type="nucleotide sequence ID" value="NZ_CP109831.1"/>
</dbReference>
<sequence>MSPIYEEHRSTRYEPPVIDLKNKNSSQVLLIELTGRNKDVLEVGTSTGYVSRVLKERGNTVTGIEIDPEAGEIAGQHCDSMIVGDIEKLDLDAYLAPSSFDVIIFGDVLEHLASPEDVLRKVKKYLRPDGYLAVSLPNVCHGDVILNLLMGDFKYTSMGLLDATHLRFFGLRNIIDLFSRCGYSITGLHTTVFPVGGTEQRLDPGVVPEDLANFVKSLPNSSVYQYIFKASPSPTPEAVEAVPAPDLDGLFRGAIEGSIQAEIKPLLEELSAYEVRTVSLAEQVEQLTEETQSLQVTISERDAQIASLDGQVEQLTGETQSLQVTISGRDGQIASLNEQTRQQAIQLMQLSNELASMKQSVVWRLLMKFHNGFVERALPQNTRRRRLYDLGLVGLRVLIHEGPRGLRIRGEKKLRGESPSRLLQSSKSSIAMDKNNKYQLIPGTTDYVYIPPRCPNNINSIIESMAYKPHFSIVVPVYNTPPDLLNKAVRSLQLQWYPHWELILVDDASPSKETKRCLSKINDPNIKVFTHPQNKGISGATNTAISHSTGDYVVLLDHDDELTEDCLFELALCINRDDPDYIYSDEDKIDEKGYFTEPHYKPDWSPDTMMSTMYVCHVSCIKKSLLEEVGGLRSDYDGCQDWDLILRIVEKTDRISHIPKVLYHWRIIPGSTSADIGAKSYVLDASRRVREDALKRRGLLGTVEPLEQVNGYFRVNYHLVDKPLISIIIPTRDHGDVLRRCIESIFKKSTYKNFELIVLDNGSVDSATLEYLEEIKAEPNISVIRHAEPFNYSELNNVGADFAKGEILLFLNDDTEVVTSDWLERMGGYAQLAHIGAVGAKLLYPGGKKIQHAGVLNLQDGPGHAFLHQNADLPGYYLRNLIEYNWLAVTGACLMIERKKFQSVNGFDVNYPIAYNDVDLCFRLRDAGFYNLVSQSVRLIHHESLTRRMDHADHDKTERLKQDMRRLYQKHPFYYQYDPFYSINLHPNGINFETFR</sequence>
<dbReference type="Gene3D" id="1.10.287.1490">
    <property type="match status" value="1"/>
</dbReference>
<keyword evidence="2" id="KW-0328">Glycosyltransferase</keyword>
<dbReference type="Proteomes" id="UP001156196">
    <property type="component" value="Chromosome"/>
</dbReference>
<dbReference type="GeneID" id="4846002"/>
<evidence type="ECO:0000313" key="2">
    <source>
        <dbReference type="EMBL" id="UYU17601.1"/>
    </source>
</evidence>
<dbReference type="Pfam" id="PF00535">
    <property type="entry name" value="Glycos_transf_2"/>
    <property type="match status" value="2"/>
</dbReference>
<proteinExistence type="predicted"/>
<dbReference type="Pfam" id="PF13489">
    <property type="entry name" value="Methyltransf_23"/>
    <property type="match status" value="1"/>
</dbReference>
<feature type="domain" description="Glycosyltransferase 2-like" evidence="1">
    <location>
        <begin position="472"/>
        <end position="605"/>
    </location>
</feature>
<dbReference type="CDD" id="cd04186">
    <property type="entry name" value="GT_2_like_c"/>
    <property type="match status" value="1"/>
</dbReference>
<evidence type="ECO:0000313" key="3">
    <source>
        <dbReference type="Proteomes" id="UP001156196"/>
    </source>
</evidence>
<dbReference type="SUPFAM" id="SSF53335">
    <property type="entry name" value="S-adenosyl-L-methionine-dependent methyltransferases"/>
    <property type="match status" value="1"/>
</dbReference>
<name>A0AAX3E8M0_9EURY</name>
<keyword evidence="3" id="KW-1185">Reference proteome</keyword>
<gene>
    <name evidence="2" type="ORF">OH143_07740</name>
</gene>
<dbReference type="AlphaFoldDB" id="A0AAX3E8M0"/>
<dbReference type="KEGG" id="msum:OH143_07740"/>
<reference evidence="2" key="1">
    <citation type="submission" date="2022-10" db="EMBL/GenBank/DDBJ databases">
        <title>Complete genome of Methanoculleus submarinus DSM 15122.</title>
        <authorList>
            <person name="Chen S.-C."/>
            <person name="Lai S.-J."/>
            <person name="You Y.-T."/>
        </authorList>
    </citation>
    <scope>NUCLEOTIDE SEQUENCE</scope>
    <source>
        <strain evidence="2">DSM 15122</strain>
    </source>
</reference>
<dbReference type="GO" id="GO:0016757">
    <property type="term" value="F:glycosyltransferase activity"/>
    <property type="evidence" value="ECO:0007669"/>
    <property type="project" value="UniProtKB-KW"/>
</dbReference>
<dbReference type="EC" id="2.4.-.-" evidence="2"/>
<dbReference type="InterPro" id="IPR001173">
    <property type="entry name" value="Glyco_trans_2-like"/>
</dbReference>
<dbReference type="SUPFAM" id="SSF53448">
    <property type="entry name" value="Nucleotide-diphospho-sugar transferases"/>
    <property type="match status" value="2"/>
</dbReference>
<dbReference type="PANTHER" id="PTHR43179:SF7">
    <property type="entry name" value="RHAMNOSYLTRANSFERASE WBBL"/>
    <property type="match status" value="1"/>
</dbReference>
<evidence type="ECO:0000259" key="1">
    <source>
        <dbReference type="Pfam" id="PF00535"/>
    </source>
</evidence>
<dbReference type="Gene3D" id="3.90.550.10">
    <property type="entry name" value="Spore Coat Polysaccharide Biosynthesis Protein SpsA, Chain A"/>
    <property type="match status" value="2"/>
</dbReference>
<organism evidence="2 3">
    <name type="scientific">Methanoculleus submarinus</name>
    <dbReference type="NCBI Taxonomy" id="204050"/>
    <lineage>
        <taxon>Archaea</taxon>
        <taxon>Methanobacteriati</taxon>
        <taxon>Methanobacteriota</taxon>
        <taxon>Stenosarchaea group</taxon>
        <taxon>Methanomicrobia</taxon>
        <taxon>Methanomicrobiales</taxon>
        <taxon>Methanomicrobiaceae</taxon>
        <taxon>Methanoculleus</taxon>
    </lineage>
</organism>
<dbReference type="Gene3D" id="3.40.50.150">
    <property type="entry name" value="Vaccinia Virus protein VP39"/>
    <property type="match status" value="1"/>
</dbReference>